<reference evidence="5" key="1">
    <citation type="journal article" date="2019" name="Int. J. Syst. Evol. Microbiol.">
        <title>The Global Catalogue of Microorganisms (GCM) 10K type strain sequencing project: providing services to taxonomists for standard genome sequencing and annotation.</title>
        <authorList>
            <consortium name="The Broad Institute Genomics Platform"/>
            <consortium name="The Broad Institute Genome Sequencing Center for Infectious Disease"/>
            <person name="Wu L."/>
            <person name="Ma J."/>
        </authorList>
    </citation>
    <scope>NUCLEOTIDE SEQUENCE [LARGE SCALE GENOMIC DNA]</scope>
    <source>
        <strain evidence="5">TBRC 7912</strain>
    </source>
</reference>
<dbReference type="EC" id="3.4.21.-" evidence="4"/>
<dbReference type="Gene3D" id="2.30.42.10">
    <property type="match status" value="1"/>
</dbReference>
<dbReference type="InterPro" id="IPR001478">
    <property type="entry name" value="PDZ"/>
</dbReference>
<sequence>MRMVVINALFVMAVLLGNDLGADPETPDKADLETGSSVAVPVARGPLTLEADYRRGIARVLPSVVQITSRSGEEISEGSGIVYDDLGHIVTNAHVVGDAERFEVMLATGGAPRTARLVGVYKAGDLAVIRVDDPSGLVPTGFGDSDRLAIGQIVLAMGNPFGLSGSVTDGIVSGLNRTVQFAAEGHETVAPTAGGLIQTSAAINPGNSGGALVDLAGQVVGVLVADLVNADTGSVLPGIGFAIPANTVTRVVRRLVEKGEVTETGRADLGVTAQTVVDRHGRPSGVGVVRTAQGTRTALRPGNVIVALDDTPVLTAQDLARALAAHKPGDSAKVELLHPDGSTTTTTVRLGTTGGN</sequence>
<evidence type="ECO:0000256" key="2">
    <source>
        <dbReference type="ARBA" id="ARBA00022801"/>
    </source>
</evidence>
<accession>A0ABV8F1F6</accession>
<dbReference type="PANTHER" id="PTHR43343:SF3">
    <property type="entry name" value="PROTEASE DO-LIKE 8, CHLOROPLASTIC"/>
    <property type="match status" value="1"/>
</dbReference>
<feature type="domain" description="PDZ" evidence="3">
    <location>
        <begin position="285"/>
        <end position="349"/>
    </location>
</feature>
<proteinExistence type="predicted"/>
<dbReference type="SUPFAM" id="SSF50156">
    <property type="entry name" value="PDZ domain-like"/>
    <property type="match status" value="1"/>
</dbReference>
<evidence type="ECO:0000256" key="1">
    <source>
        <dbReference type="ARBA" id="ARBA00022670"/>
    </source>
</evidence>
<dbReference type="PRINTS" id="PR00834">
    <property type="entry name" value="PROTEASES2C"/>
</dbReference>
<keyword evidence="1 4" id="KW-0645">Protease</keyword>
<gene>
    <name evidence="4" type="ORF">ACFOYY_20305</name>
</gene>
<dbReference type="Pfam" id="PF13180">
    <property type="entry name" value="PDZ_2"/>
    <property type="match status" value="1"/>
</dbReference>
<organism evidence="4 5">
    <name type="scientific">Streptosporangium jomthongense</name>
    <dbReference type="NCBI Taxonomy" id="1193683"/>
    <lineage>
        <taxon>Bacteria</taxon>
        <taxon>Bacillati</taxon>
        <taxon>Actinomycetota</taxon>
        <taxon>Actinomycetes</taxon>
        <taxon>Streptosporangiales</taxon>
        <taxon>Streptosporangiaceae</taxon>
        <taxon>Streptosporangium</taxon>
    </lineage>
</organism>
<dbReference type="PANTHER" id="PTHR43343">
    <property type="entry name" value="PEPTIDASE S12"/>
    <property type="match status" value="1"/>
</dbReference>
<dbReference type="SUPFAM" id="SSF50494">
    <property type="entry name" value="Trypsin-like serine proteases"/>
    <property type="match status" value="1"/>
</dbReference>
<dbReference type="Proteomes" id="UP001595698">
    <property type="component" value="Unassembled WGS sequence"/>
</dbReference>
<comment type="caution">
    <text evidence="4">The sequence shown here is derived from an EMBL/GenBank/DDBJ whole genome shotgun (WGS) entry which is preliminary data.</text>
</comment>
<evidence type="ECO:0000313" key="4">
    <source>
        <dbReference type="EMBL" id="MFC3982498.1"/>
    </source>
</evidence>
<dbReference type="GO" id="GO:0006508">
    <property type="term" value="P:proteolysis"/>
    <property type="evidence" value="ECO:0007669"/>
    <property type="project" value="UniProtKB-KW"/>
</dbReference>
<keyword evidence="5" id="KW-1185">Reference proteome</keyword>
<dbReference type="Pfam" id="PF13365">
    <property type="entry name" value="Trypsin_2"/>
    <property type="match status" value="1"/>
</dbReference>
<keyword evidence="2 4" id="KW-0378">Hydrolase</keyword>
<dbReference type="RefSeq" id="WP_386190794.1">
    <property type="nucleotide sequence ID" value="NZ_JBHSBC010000020.1"/>
</dbReference>
<name>A0ABV8F1F6_9ACTN</name>
<dbReference type="InterPro" id="IPR001940">
    <property type="entry name" value="Peptidase_S1C"/>
</dbReference>
<dbReference type="InterPro" id="IPR009003">
    <property type="entry name" value="Peptidase_S1_PA"/>
</dbReference>
<dbReference type="InterPro" id="IPR051201">
    <property type="entry name" value="Chloro_Bact_Ser_Proteases"/>
</dbReference>
<dbReference type="InterPro" id="IPR036034">
    <property type="entry name" value="PDZ_sf"/>
</dbReference>
<dbReference type="Gene3D" id="2.40.10.120">
    <property type="match status" value="1"/>
</dbReference>
<dbReference type="GO" id="GO:0008233">
    <property type="term" value="F:peptidase activity"/>
    <property type="evidence" value="ECO:0007669"/>
    <property type="project" value="UniProtKB-KW"/>
</dbReference>
<evidence type="ECO:0000313" key="5">
    <source>
        <dbReference type="Proteomes" id="UP001595698"/>
    </source>
</evidence>
<evidence type="ECO:0000259" key="3">
    <source>
        <dbReference type="Pfam" id="PF13180"/>
    </source>
</evidence>
<dbReference type="EMBL" id="JBHSBC010000020">
    <property type="protein sequence ID" value="MFC3982498.1"/>
    <property type="molecule type" value="Genomic_DNA"/>
</dbReference>
<protein>
    <submittedName>
        <fullName evidence="4">S1C family serine protease</fullName>
        <ecNumber evidence="4">3.4.21.-</ecNumber>
    </submittedName>
</protein>